<comment type="caution">
    <text evidence="2">The sequence shown here is derived from an EMBL/GenBank/DDBJ whole genome shotgun (WGS) entry which is preliminary data.</text>
</comment>
<dbReference type="Proteomes" id="UP000231279">
    <property type="component" value="Unassembled WGS sequence"/>
</dbReference>
<dbReference type="InterPro" id="IPR025398">
    <property type="entry name" value="DUF4371"/>
</dbReference>
<dbReference type="Pfam" id="PF14291">
    <property type="entry name" value="DUF4371"/>
    <property type="match status" value="1"/>
</dbReference>
<dbReference type="PANTHER" id="PTHR11697:SF230">
    <property type="entry name" value="ZINC FINGER, MYM DOMAIN CONTAINING 1"/>
    <property type="match status" value="1"/>
</dbReference>
<organism evidence="2 3">
    <name type="scientific">Handroanthus impetiginosus</name>
    <dbReference type="NCBI Taxonomy" id="429701"/>
    <lineage>
        <taxon>Eukaryota</taxon>
        <taxon>Viridiplantae</taxon>
        <taxon>Streptophyta</taxon>
        <taxon>Embryophyta</taxon>
        <taxon>Tracheophyta</taxon>
        <taxon>Spermatophyta</taxon>
        <taxon>Magnoliopsida</taxon>
        <taxon>eudicotyledons</taxon>
        <taxon>Gunneridae</taxon>
        <taxon>Pentapetalae</taxon>
        <taxon>asterids</taxon>
        <taxon>lamiids</taxon>
        <taxon>Lamiales</taxon>
        <taxon>Bignoniaceae</taxon>
        <taxon>Crescentiina</taxon>
        <taxon>Tabebuia alliance</taxon>
        <taxon>Handroanthus</taxon>
    </lineage>
</organism>
<dbReference type="InterPro" id="IPR012337">
    <property type="entry name" value="RNaseH-like_sf"/>
</dbReference>
<gene>
    <name evidence="2" type="ORF">CDL12_26941</name>
</gene>
<dbReference type="AlphaFoldDB" id="A0A2G9G5F2"/>
<reference evidence="3" key="1">
    <citation type="journal article" date="2018" name="Gigascience">
        <title>Genome assembly of the Pink Ipe (Handroanthus impetiginosus, Bignoniaceae), a highly valued, ecologically keystone Neotropical timber forest tree.</title>
        <authorList>
            <person name="Silva-Junior O.B."/>
            <person name="Grattapaglia D."/>
            <person name="Novaes E."/>
            <person name="Collevatti R.G."/>
        </authorList>
    </citation>
    <scope>NUCLEOTIDE SEQUENCE [LARGE SCALE GENOMIC DNA]</scope>
    <source>
        <strain evidence="3">cv. UFG-1</strain>
    </source>
</reference>
<dbReference type="OrthoDB" id="1265324at2759"/>
<dbReference type="SUPFAM" id="SSF53098">
    <property type="entry name" value="Ribonuclease H-like"/>
    <property type="match status" value="1"/>
</dbReference>
<accession>A0A2G9G5F2</accession>
<feature type="domain" description="DUF4371" evidence="1">
    <location>
        <begin position="16"/>
        <end position="233"/>
    </location>
</feature>
<dbReference type="EMBL" id="NKXS01006898">
    <property type="protein sequence ID" value="PIN00553.1"/>
    <property type="molecule type" value="Genomic_DNA"/>
</dbReference>
<keyword evidence="3" id="KW-1185">Reference proteome</keyword>
<name>A0A2G9G5F2_9LAMI</name>
<dbReference type="PANTHER" id="PTHR11697">
    <property type="entry name" value="GENERAL TRANSCRIPTION FACTOR 2-RELATED ZINC FINGER PROTEIN"/>
    <property type="match status" value="1"/>
</dbReference>
<protein>
    <recommendedName>
        <fullName evidence="1">DUF4371 domain-containing protein</fullName>
    </recommendedName>
</protein>
<proteinExistence type="predicted"/>
<dbReference type="STRING" id="429701.A0A2G9G5F2"/>
<evidence type="ECO:0000259" key="1">
    <source>
        <dbReference type="Pfam" id="PF14291"/>
    </source>
</evidence>
<evidence type="ECO:0000313" key="3">
    <source>
        <dbReference type="Proteomes" id="UP000231279"/>
    </source>
</evidence>
<sequence length="509" mass="58673">MVEMYFPLENFRVRIKKNRFSIHIGGPNSDHCKAKKKYEYLMRQSQSIQAALDKQSSQAKIEYRIRLTAYIKVVRFFLDKGMAFRGHDKSVSSSNKGNFLKLLRYHTKICDKDVAMILRKGPKNNQLTFSIVQKEIIRACTLEIAKAIIKDLNDDYFNILVDESHDISYKKQMALVLRYVDRRGFVMERFIRILHVCDTIAISLKEKITSLLAQHSLNISYIRGQCYDGAKNRSVHSVHCFSHQLQLTFVGISKKCDEVAGVVNLVLAMLNVVGASFKHRDALQDAQILKIQKALEIAELQTGRGLNQELGLARPSDTLFCIKHDIEIPRFDSFYLQELDNRFNEVTSDLLHGMACLSPSQSFANFDIEKIMRLVALYPDGFKEYDLVELHHQIENYIVDICSEDIRFIGLNGIGDLSKKLVEIKKPLVYFHVCRLLKFSLLLSIATASVERAFSAIKFIKTDLWNRMEDDFLNDCLITYKKRDVFMSISDDDIITIFQNMNTCRGQLD</sequence>
<dbReference type="InterPro" id="IPR055298">
    <property type="entry name" value="AtLOH3-like"/>
</dbReference>
<evidence type="ECO:0000313" key="2">
    <source>
        <dbReference type="EMBL" id="PIN00553.1"/>
    </source>
</evidence>